<evidence type="ECO:0000256" key="1">
    <source>
        <dbReference type="ARBA" id="ARBA00010748"/>
    </source>
</evidence>
<dbReference type="PANTHER" id="PTHR34535">
    <property type="entry name" value="HYDROGENASE MATURATION FACTOR HYPA"/>
    <property type="match status" value="1"/>
</dbReference>
<evidence type="ECO:0000256" key="3">
    <source>
        <dbReference type="ARBA" id="ARBA00022723"/>
    </source>
</evidence>
<sequence length="114" mass="13002">MHELTLCYQTHELIVQQATKQQAKRIVAVWLEIGALSCVELESMKFCFDLVCQETMAEGCQLYIEQQKAMAWCETCKKNVPVKNAFIAVCSLCNNALTQVDADDKVWVKKIEIQ</sequence>
<dbReference type="AlphaFoldDB" id="A0A3Q9JKE5"/>
<dbReference type="RefSeq" id="WP_109703409.1">
    <property type="nucleotide sequence ID" value="NZ_CP029822.1"/>
</dbReference>
<feature type="binding site" evidence="5">
    <location>
        <position position="93"/>
    </location>
    <ligand>
        <name>Zn(2+)</name>
        <dbReference type="ChEBI" id="CHEBI:29105"/>
    </ligand>
</feature>
<keyword evidence="7" id="KW-1185">Reference proteome</keyword>
<dbReference type="InterPro" id="IPR000688">
    <property type="entry name" value="HypA/HybF"/>
</dbReference>
<evidence type="ECO:0000256" key="2">
    <source>
        <dbReference type="ARBA" id="ARBA00022596"/>
    </source>
</evidence>
<feature type="binding site" evidence="5">
    <location>
        <position position="73"/>
    </location>
    <ligand>
        <name>Zn(2+)</name>
        <dbReference type="ChEBI" id="CHEBI:29105"/>
    </ligand>
</feature>
<feature type="binding site" evidence="5">
    <location>
        <position position="76"/>
    </location>
    <ligand>
        <name>Zn(2+)</name>
        <dbReference type="ChEBI" id="CHEBI:29105"/>
    </ligand>
</feature>
<comment type="similarity">
    <text evidence="1 5">Belongs to the HypA/HybF family.</text>
</comment>
<dbReference type="Gene3D" id="3.30.2320.80">
    <property type="match status" value="1"/>
</dbReference>
<dbReference type="Pfam" id="PF01155">
    <property type="entry name" value="HypA"/>
    <property type="match status" value="1"/>
</dbReference>
<dbReference type="GO" id="GO:0016151">
    <property type="term" value="F:nickel cation binding"/>
    <property type="evidence" value="ECO:0007669"/>
    <property type="project" value="UniProtKB-UniRule"/>
</dbReference>
<dbReference type="PROSITE" id="PS01249">
    <property type="entry name" value="HYPA"/>
    <property type="match status" value="1"/>
</dbReference>
<dbReference type="PIRSF" id="PIRSF004761">
    <property type="entry name" value="Hydrgn_mat_HypA"/>
    <property type="match status" value="1"/>
</dbReference>
<organism evidence="6 7">
    <name type="scientific">Entomomonas moraniae</name>
    <dbReference type="NCBI Taxonomy" id="2213226"/>
    <lineage>
        <taxon>Bacteria</taxon>
        <taxon>Pseudomonadati</taxon>
        <taxon>Pseudomonadota</taxon>
        <taxon>Gammaproteobacteria</taxon>
        <taxon>Pseudomonadales</taxon>
        <taxon>Pseudomonadaceae</taxon>
        <taxon>Entomomonas</taxon>
    </lineage>
</organism>
<evidence type="ECO:0000313" key="7">
    <source>
        <dbReference type="Proteomes" id="UP000273143"/>
    </source>
</evidence>
<protein>
    <recommendedName>
        <fullName evidence="5">Hydrogenase maturation factor HypA</fullName>
    </recommendedName>
</protein>
<proteinExistence type="inferred from homology"/>
<name>A0A3Q9JKE5_9GAMM</name>
<dbReference type="GO" id="GO:0051604">
    <property type="term" value="P:protein maturation"/>
    <property type="evidence" value="ECO:0007669"/>
    <property type="project" value="InterPro"/>
</dbReference>
<keyword evidence="2 5" id="KW-0533">Nickel</keyword>
<reference evidence="7" key="1">
    <citation type="submission" date="2018-06" db="EMBL/GenBank/DDBJ databases">
        <title>Complete genome of Pseudomonas insecticola strain QZS01.</title>
        <authorList>
            <person name="Wang J."/>
            <person name="Su Q."/>
        </authorList>
    </citation>
    <scope>NUCLEOTIDE SEQUENCE [LARGE SCALE GENOMIC DNA]</scope>
    <source>
        <strain evidence="7">QZS01</strain>
    </source>
</reference>
<dbReference type="GO" id="GO:0016530">
    <property type="term" value="F:metallochaperone activity"/>
    <property type="evidence" value="ECO:0007669"/>
    <property type="project" value="UniProtKB-ARBA"/>
</dbReference>
<dbReference type="PANTHER" id="PTHR34535:SF3">
    <property type="entry name" value="HYDROGENASE MATURATION FACTOR HYPA"/>
    <property type="match status" value="1"/>
</dbReference>
<feature type="binding site" evidence="5">
    <location>
        <position position="2"/>
    </location>
    <ligand>
        <name>Ni(2+)</name>
        <dbReference type="ChEBI" id="CHEBI:49786"/>
    </ligand>
</feature>
<dbReference type="FunFam" id="3.30.2320.80:FF:000001">
    <property type="entry name" value="Hydrogenase maturation factor HypA"/>
    <property type="match status" value="1"/>
</dbReference>
<comment type="function">
    <text evidence="5">Involved in the maturation of [NiFe] hydrogenases. Required for nickel insertion into the metal center of the hydrogenase.</text>
</comment>
<dbReference type="NCBIfam" id="TIGR00100">
    <property type="entry name" value="hypA"/>
    <property type="match status" value="1"/>
</dbReference>
<gene>
    <name evidence="5 6" type="primary">hypA</name>
    <name evidence="6" type="ORF">DM558_01375</name>
</gene>
<dbReference type="GO" id="GO:0008270">
    <property type="term" value="F:zinc ion binding"/>
    <property type="evidence" value="ECO:0007669"/>
    <property type="project" value="UniProtKB-UniRule"/>
</dbReference>
<dbReference type="HAMAP" id="MF_00213">
    <property type="entry name" value="HypA_HybF"/>
    <property type="match status" value="1"/>
</dbReference>
<evidence type="ECO:0000313" key="6">
    <source>
        <dbReference type="EMBL" id="AZS49506.1"/>
    </source>
</evidence>
<keyword evidence="3 5" id="KW-0479">Metal-binding</keyword>
<dbReference type="InterPro" id="IPR020538">
    <property type="entry name" value="Hydgase_Ni_incorp_HypA/HybF_CS"/>
</dbReference>
<dbReference type="EMBL" id="CP029822">
    <property type="protein sequence ID" value="AZS49506.1"/>
    <property type="molecule type" value="Genomic_DNA"/>
</dbReference>
<feature type="binding site" evidence="5">
    <location>
        <position position="90"/>
    </location>
    <ligand>
        <name>Zn(2+)</name>
        <dbReference type="ChEBI" id="CHEBI:29105"/>
    </ligand>
</feature>
<keyword evidence="4 5" id="KW-0862">Zinc</keyword>
<evidence type="ECO:0000256" key="4">
    <source>
        <dbReference type="ARBA" id="ARBA00022833"/>
    </source>
</evidence>
<dbReference type="KEGG" id="emo:DM558_01375"/>
<dbReference type="NCBIfam" id="NF002979">
    <property type="entry name" value="PRK03681.1"/>
    <property type="match status" value="1"/>
</dbReference>
<evidence type="ECO:0000256" key="5">
    <source>
        <dbReference type="HAMAP-Rule" id="MF_00213"/>
    </source>
</evidence>
<accession>A0A3Q9JKE5</accession>
<dbReference type="NCBIfam" id="NF009046">
    <property type="entry name" value="PRK12380.1"/>
    <property type="match status" value="1"/>
</dbReference>
<dbReference type="Proteomes" id="UP000273143">
    <property type="component" value="Chromosome"/>
</dbReference>